<dbReference type="EMBL" id="QTUA01000002">
    <property type="protein sequence ID" value="REF24630.1"/>
    <property type="molecule type" value="Genomic_DNA"/>
</dbReference>
<feature type="region of interest" description="Disordered" evidence="1">
    <location>
        <begin position="1"/>
        <end position="42"/>
    </location>
</feature>
<comment type="caution">
    <text evidence="2">The sequence shown here is derived from an EMBL/GenBank/DDBJ whole genome shotgun (WGS) entry which is preliminary data.</text>
</comment>
<feature type="region of interest" description="Disordered" evidence="1">
    <location>
        <begin position="102"/>
        <end position="122"/>
    </location>
</feature>
<sequence length="176" mass="19066">MNRRQPRPFADVKHSGLDDDIEPTASNTATTPRTRSGAAARRATSAAAVGLDFSTRWSDETMNRAKAAHLVDRVHDAKSTPTSFNGWVAVAVQMWARLSPSRRAQERKSLTLPPATAGASRPRKFRLPEGARIALEDAMRADELTGHREGRGTFVTHAVMHAINAASSRNGGDLSI</sequence>
<feature type="compositionally biased region" description="Low complexity" evidence="1">
    <location>
        <begin position="28"/>
        <end position="42"/>
    </location>
</feature>
<keyword evidence="3" id="KW-1185">Reference proteome</keyword>
<dbReference type="Proteomes" id="UP000256253">
    <property type="component" value="Unassembled WGS sequence"/>
</dbReference>
<reference evidence="2 3" key="1">
    <citation type="submission" date="2018-08" db="EMBL/GenBank/DDBJ databases">
        <title>Sequencing the genomes of 1000 actinobacteria strains.</title>
        <authorList>
            <person name="Klenk H.-P."/>
        </authorList>
    </citation>
    <scope>NUCLEOTIDE SEQUENCE [LARGE SCALE GENOMIC DNA]</scope>
    <source>
        <strain evidence="2 3">DSM 22967</strain>
    </source>
</reference>
<evidence type="ECO:0000256" key="1">
    <source>
        <dbReference type="SAM" id="MobiDB-lite"/>
    </source>
</evidence>
<name>A0A3D9U9K8_9MICO</name>
<protein>
    <submittedName>
        <fullName evidence="2">Uncharacterized protein</fullName>
    </submittedName>
</protein>
<evidence type="ECO:0000313" key="3">
    <source>
        <dbReference type="Proteomes" id="UP000256253"/>
    </source>
</evidence>
<organism evidence="2 3">
    <name type="scientific">Calidifontibacter indicus</name>
    <dbReference type="NCBI Taxonomy" id="419650"/>
    <lineage>
        <taxon>Bacteria</taxon>
        <taxon>Bacillati</taxon>
        <taxon>Actinomycetota</taxon>
        <taxon>Actinomycetes</taxon>
        <taxon>Micrococcales</taxon>
        <taxon>Dermacoccaceae</taxon>
        <taxon>Calidifontibacter</taxon>
    </lineage>
</organism>
<accession>A0A3D9U9K8</accession>
<dbReference type="AlphaFoldDB" id="A0A3D9U9K8"/>
<evidence type="ECO:0000313" key="2">
    <source>
        <dbReference type="EMBL" id="REF24630.1"/>
    </source>
</evidence>
<gene>
    <name evidence="2" type="ORF">DFJ65_3416</name>
</gene>
<proteinExistence type="predicted"/>
<dbReference type="RefSeq" id="WP_115924495.1">
    <property type="nucleotide sequence ID" value="NZ_QTUA01000002.1"/>
</dbReference>